<evidence type="ECO:0000256" key="5">
    <source>
        <dbReference type="ARBA" id="ARBA00022679"/>
    </source>
</evidence>
<keyword evidence="7" id="KW-0833">Ubl conjugation pathway</keyword>
<dbReference type="SUPFAM" id="SSF50494">
    <property type="entry name" value="Trypsin-like serine proteases"/>
    <property type="match status" value="1"/>
</dbReference>
<feature type="transmembrane region" description="Helical" evidence="11">
    <location>
        <begin position="1454"/>
        <end position="1479"/>
    </location>
</feature>
<dbReference type="PROSITE" id="PS50011">
    <property type="entry name" value="PROTEIN_KINASE_DOM"/>
    <property type="match status" value="1"/>
</dbReference>
<keyword evidence="14" id="KW-1185">Reference proteome</keyword>
<evidence type="ECO:0000256" key="2">
    <source>
        <dbReference type="ARBA" id="ARBA00004141"/>
    </source>
</evidence>
<feature type="compositionally biased region" description="Basic residues" evidence="10">
    <location>
        <begin position="2352"/>
        <end position="2362"/>
    </location>
</feature>
<evidence type="ECO:0000256" key="6">
    <source>
        <dbReference type="ARBA" id="ARBA00022692"/>
    </source>
</evidence>
<dbReference type="InterPro" id="IPR000719">
    <property type="entry name" value="Prot_kinase_dom"/>
</dbReference>
<feature type="region of interest" description="Disordered" evidence="10">
    <location>
        <begin position="2773"/>
        <end position="2811"/>
    </location>
</feature>
<dbReference type="SUPFAM" id="SSF56112">
    <property type="entry name" value="Protein kinase-like (PK-like)"/>
    <property type="match status" value="1"/>
</dbReference>
<dbReference type="Pfam" id="PF23113">
    <property type="entry name" value="MARCHF6_C"/>
    <property type="match status" value="1"/>
</dbReference>
<dbReference type="GO" id="GO:0005524">
    <property type="term" value="F:ATP binding"/>
    <property type="evidence" value="ECO:0007669"/>
    <property type="project" value="InterPro"/>
</dbReference>
<feature type="transmembrane region" description="Helical" evidence="11">
    <location>
        <begin position="962"/>
        <end position="989"/>
    </location>
</feature>
<dbReference type="GO" id="GO:0061630">
    <property type="term" value="F:ubiquitin protein ligase activity"/>
    <property type="evidence" value="ECO:0007669"/>
    <property type="project" value="UniProtKB-EC"/>
</dbReference>
<feature type="region of interest" description="Disordered" evidence="10">
    <location>
        <begin position="540"/>
        <end position="574"/>
    </location>
</feature>
<feature type="transmembrane region" description="Helical" evidence="11">
    <location>
        <begin position="673"/>
        <end position="694"/>
    </location>
</feature>
<feature type="transmembrane region" description="Helical" evidence="11">
    <location>
        <begin position="1368"/>
        <end position="1393"/>
    </location>
</feature>
<comment type="caution">
    <text evidence="13">The sequence shown here is derived from an EMBL/GenBank/DDBJ whole genome shotgun (WGS) entry which is preliminary data.</text>
</comment>
<feature type="transmembrane region" description="Helical" evidence="11">
    <location>
        <begin position="821"/>
        <end position="842"/>
    </location>
</feature>
<evidence type="ECO:0000259" key="12">
    <source>
        <dbReference type="PROSITE" id="PS50011"/>
    </source>
</evidence>
<dbReference type="InterPro" id="IPR057211">
    <property type="entry name" value="DUF7889"/>
</dbReference>
<evidence type="ECO:0000256" key="9">
    <source>
        <dbReference type="ARBA" id="ARBA00023136"/>
    </source>
</evidence>
<evidence type="ECO:0000256" key="8">
    <source>
        <dbReference type="ARBA" id="ARBA00022989"/>
    </source>
</evidence>
<proteinExistence type="predicted"/>
<feature type="transmembrane region" description="Helical" evidence="11">
    <location>
        <begin position="1499"/>
        <end position="1517"/>
    </location>
</feature>
<protein>
    <recommendedName>
        <fullName evidence="4">RING-type E3 ubiquitin transferase</fullName>
        <ecNumber evidence="4">2.3.2.27</ecNumber>
    </recommendedName>
</protein>
<dbReference type="PANTHER" id="PTHR13145:SF0">
    <property type="entry name" value="E3 UBIQUITIN-PROTEIN LIGASE MARCHF6"/>
    <property type="match status" value="1"/>
</dbReference>
<dbReference type="InterPro" id="IPR011009">
    <property type="entry name" value="Kinase-like_dom_sf"/>
</dbReference>
<accession>A0A2G7FJL4</accession>
<sequence length="2811" mass="314235">MEPPRDQRSDYAGIAAPSFPDVMNDPAYATNYKGKERDLEEPDTCRICRGEAIRPKHARDLPTPLFLKQLLVHSFRTVVTWLRFVLVAFVWLGWLPWSMRAIWRALFWLADGRWSGGDNVMQGPTQERLSQVIANSTASLHSVGVATSSALASTFEMDTADTQSMPSPASSMFSFPSGEPLLLTIIKKAFSALFFPAISSSSSSTTGRSSNITVGFYKQRHPSWLSDVKFLNNITPSPTINNILIDTLEGQLITLLVVISFILIFLIREWVVQQQPMANIADGEREAAVQLIANNRPNPVDENPRLGDHRPLHPDDEQQEQGAHGHEDRFVHADNSVPDAVAEESPSTNMSVRDDNMAFGDELSSSDSFRRNFESDDDESSNDFAAESASQINQAWPGVETFRDLWSRGHGDPEQILRIIHEEGRQEELGWVVTAMTKLQRSDSPRVSWPHDQAPQVHLAMSRVRARQTQSSQVITQLPPQTRHYRILIGTLDLSRQILLLHTDFAFDFPELEPGSEEDRESQSDTRSSANDLVGVVQEFTPHDPSSANNTANLNQEPAANVPPSTQTDHPSTAPRNLVTKLFDWFWADITPDDQAQERPQPDEEHVVEDPALEEPFVPLQNNRRLANAGAQDNQGIFADAGIDGNDVDAVEDGDDLEGILELIGMQGPIFGLLQNGVFSALLISFTVSVGIWLPYLWGKIALVLLANPIQLVFGVPMTAVSVFADVTLDTLIGILGYVMYGVSLIVKLLLSPLSALFPLGDWIPETKSITTASLSLIDASSHRLGNVISSFFVFHESDVPMFSVLSHQALRIHEERITSLFWLCFGIGKFVLYDFPLRLLAIELPDSQSLKHGMVDLISLIPQARGQLYKFGNQILFSSNAKWFNASVTGLASGAVAVDYELAVWDTKDRVIAITMGYLLASALGLLYLRITGLVSGADRGQRVEGIVADVLHQAGGVMKVILIIGIEMIVFPLYCGTLLDVALLPLFENATIASRLEFTSSSPLTSLFVHWFIGTCYMFHFALFVSMCRKIMRSGVLYFIRDPDDPTFHPVRDVLERSITTQLRKIAFSALVYGALVIICLGGVVWGLYYAFDDVLPIHWSATMPVLEFPVDLLFYNFLMPLVIRSIKPSDGLHGLYNWWFHKCARILRLTNFFFNERQPDEEGYHVRRSWWATLSRAKGDTGHPVKSGEQRRDADDNHIDAYFVRDGKFVRAPASDQVRIPKGNLVFLEVSESNERIDGLPETNEGLHSRANPMFVKVYIPPFFRTRIAAFIFSIWVFAAATGVGVTIIPLVVGRKIMSSHFPNRPVNDIYAFSTGICIVGSAAYLALYCHTSFAAMKDRLRPYLQSPRQACLGLTGAVANALRLVYIALAFSVFLPSLFALVMELYLLVPVHTYLDGAQTHVIHFVQDWTIGVLYVQMAIKFVLWYSTSRPAAALNGIFRDGWLKPNVKLATRALLLPVILLTAIAVALPLAGGFLVNSTVFYSTPEVQFKVYRYAYPLTLLLSLLFWTGFLVNRQVEKWRVNIRDDVYLIGERLHNFREKRAKEVGVPRQVITGLRAKMSVLRHGGSYLQRRLTKMYTDTKTSCESVTTASKAVDDPELVALHRSFRTQRDRLLAWGLDWSDASAAQPNDIDESLTQAGYSDVVASVMSSIQELLNEAERIQHAGTSDLPPKGARSDPPSKDGLSSLPLKTHWTDEDINRSNHLLADLTACIDTLYDLSRSRRNMTSSGQSATKARPRQYPGSTAEDTIYTVFPDSKSYHGASIDSKHPKTQLDKFEYTPFSNRAAATLEKPQLDKSFSKISLTTNHYIIDRSALQLSGASHDNSPPPYEMVAASTNSRAIGRMKTSASPFLRGTKDSTVTILVEFTPMMLENSGASTAPGIQRLDHVHQTLDQLVQNARVSHLGLLKFLGYYVDMPNSRYAFIYQMPVDYFPFLRNPTDLLNGLKPKPLLSLFQSGEEYHVPNLETRFRLAYDLLMAVLQLRSQNLVHGNINSSNVLVFPGLTNSNTDEVGLTENLRRPYLTSFAQFSGTSSSPEPLSSSMYRHPDDKRSLGDDASWAYDLYSLGLVLMEIGLWTPISRLWKMKYNNSMFKQRIENVYLQKLGPKCGSAYLHVVQLCLDAPNFHLSTQPFDDFNLRVPQTFHYPVLDLSEPDSIFSFSMNFIYTMSKIVWSCCRIDIFSAPGAEELDDSLPLALVPGSEPAATKEPVRDYNPTPEPFVPYTEPFATLPTAEMKLIREKMGLDERKVRKRTFKKLTNVEIPQEHLNEWNFQMLPRLRKLLQKILKDSSESCSVTLMMTGEAPESARTTICVTCASAKKVRAALKKYFVLDREDWDLIVLRGDIQRSKVPRKKRRRPAKSGPERNDVPASFRPDPNPCYQPRPLCGASIGAFMNEEHLPPVTYGGAILVDGMPYGMTVHHMLESPSDQEDGEDEDPGAPLRSAGNWPRDPGPQEAEFMYSWCDENPSEVELEISEDEDGDDNSISLSLEGTYDDFNLSDGFSSDEDAFDIDEDEDSVSVGDTAGIDPGDEPPLFVTQPAIDDVREDFFPCPEDRDDEHLASHSLGFVHASSGVRRWTRKGIKHEIDWALIKINDDRIDPRNIVFSQHPMQQTETIYLNDIARLEDLGGLKVHCCGRTSGLQTGQISRAMTIVKLHGRQTFSTSFCVDGNFGVPGDSGAWVFEKSTGRVCGHVLAWSEKSHTAYIAPMEVMLEDIARTLDATYVSLPGYPHESFSYPTPGSSHFEPQNPRYRAPLPLPEQLPVDIGRLRLEDPSMGPVHPSRAREVSTPYRGMPPILTPPRSLERQLA</sequence>
<feature type="transmembrane region" description="Helical" evidence="11">
    <location>
        <begin position="1313"/>
        <end position="1333"/>
    </location>
</feature>
<dbReference type="EC" id="2.3.2.27" evidence="4"/>
<evidence type="ECO:0000256" key="11">
    <source>
        <dbReference type="SAM" id="Phobius"/>
    </source>
</evidence>
<feature type="region of interest" description="Disordered" evidence="10">
    <location>
        <begin position="2352"/>
        <end position="2380"/>
    </location>
</feature>
<evidence type="ECO:0000256" key="3">
    <source>
        <dbReference type="ARBA" id="ARBA00004906"/>
    </source>
</evidence>
<feature type="region of interest" description="Disordered" evidence="10">
    <location>
        <begin position="1"/>
        <end position="22"/>
    </location>
</feature>
<feature type="transmembrane region" description="Helical" evidence="11">
    <location>
        <begin position="78"/>
        <end position="97"/>
    </location>
</feature>
<gene>
    <name evidence="13" type="ORF">AARAC_003438</name>
</gene>
<feature type="domain" description="Protein kinase" evidence="12">
    <location>
        <begin position="1840"/>
        <end position="2152"/>
    </location>
</feature>
<name>A0A2G7FJL4_9EURO</name>
<feature type="transmembrane region" description="Helical" evidence="11">
    <location>
        <begin position="731"/>
        <end position="751"/>
    </location>
</feature>
<organism evidence="13 14">
    <name type="scientific">Aspergillus arachidicola</name>
    <dbReference type="NCBI Taxonomy" id="656916"/>
    <lineage>
        <taxon>Eukaryota</taxon>
        <taxon>Fungi</taxon>
        <taxon>Dikarya</taxon>
        <taxon>Ascomycota</taxon>
        <taxon>Pezizomycotina</taxon>
        <taxon>Eurotiomycetes</taxon>
        <taxon>Eurotiomycetidae</taxon>
        <taxon>Eurotiales</taxon>
        <taxon>Aspergillaceae</taxon>
        <taxon>Aspergillus</taxon>
        <taxon>Aspergillus subgen. Circumdati</taxon>
    </lineage>
</organism>
<evidence type="ECO:0000313" key="13">
    <source>
        <dbReference type="EMBL" id="PIG80817.1"/>
    </source>
</evidence>
<dbReference type="GO" id="GO:0036503">
    <property type="term" value="P:ERAD pathway"/>
    <property type="evidence" value="ECO:0007669"/>
    <property type="project" value="TreeGrafter"/>
</dbReference>
<keyword evidence="8 11" id="KW-1133">Transmembrane helix</keyword>
<dbReference type="EMBL" id="NEXV01000595">
    <property type="protein sequence ID" value="PIG80817.1"/>
    <property type="molecule type" value="Genomic_DNA"/>
</dbReference>
<feature type="region of interest" description="Disordered" evidence="10">
    <location>
        <begin position="1669"/>
        <end position="1693"/>
    </location>
</feature>
<evidence type="ECO:0000313" key="14">
    <source>
        <dbReference type="Proteomes" id="UP000231358"/>
    </source>
</evidence>
<keyword evidence="6 11" id="KW-0812">Transmembrane</keyword>
<feature type="transmembrane region" description="Helical" evidence="11">
    <location>
        <begin position="1009"/>
        <end position="1027"/>
    </location>
</feature>
<evidence type="ECO:0000256" key="10">
    <source>
        <dbReference type="SAM" id="MobiDB-lite"/>
    </source>
</evidence>
<dbReference type="GO" id="GO:0005789">
    <property type="term" value="C:endoplasmic reticulum membrane"/>
    <property type="evidence" value="ECO:0007669"/>
    <property type="project" value="TreeGrafter"/>
</dbReference>
<feature type="compositionally biased region" description="Polar residues" evidence="10">
    <location>
        <begin position="1729"/>
        <end position="1738"/>
    </location>
</feature>
<dbReference type="Proteomes" id="UP000231358">
    <property type="component" value="Unassembled WGS sequence"/>
</dbReference>
<evidence type="ECO:0000256" key="7">
    <source>
        <dbReference type="ARBA" id="ARBA00022786"/>
    </source>
</evidence>
<feature type="transmembrane region" description="Helical" evidence="11">
    <location>
        <begin position="1068"/>
        <end position="1094"/>
    </location>
</feature>
<feature type="transmembrane region" description="Helical" evidence="11">
    <location>
        <begin position="701"/>
        <end position="725"/>
    </location>
</feature>
<comment type="pathway">
    <text evidence="3">Protein modification; protein ubiquitination.</text>
</comment>
<evidence type="ECO:0000256" key="1">
    <source>
        <dbReference type="ARBA" id="ARBA00000900"/>
    </source>
</evidence>
<comment type="subcellular location">
    <subcellularLocation>
        <location evidence="2">Membrane</location>
        <topology evidence="2">Multi-pass membrane protein</topology>
    </subcellularLocation>
</comment>
<dbReference type="Gene3D" id="1.10.510.10">
    <property type="entry name" value="Transferase(Phosphotransferase) domain 1"/>
    <property type="match status" value="1"/>
</dbReference>
<feature type="region of interest" description="Disordered" evidence="10">
    <location>
        <begin position="340"/>
        <end position="393"/>
    </location>
</feature>
<dbReference type="Pfam" id="PF25417">
    <property type="entry name" value="DUF7889"/>
    <property type="match status" value="1"/>
</dbReference>
<feature type="transmembrane region" description="Helical" evidence="11">
    <location>
        <begin position="1271"/>
        <end position="1293"/>
    </location>
</feature>
<feature type="region of interest" description="Disordered" evidence="10">
    <location>
        <begin position="2427"/>
        <end position="2458"/>
    </location>
</feature>
<dbReference type="PANTHER" id="PTHR13145">
    <property type="entry name" value="SSM4 PROTEIN"/>
    <property type="match status" value="1"/>
</dbReference>
<feature type="transmembrane region" description="Helical" evidence="11">
    <location>
        <begin position="1100"/>
        <end position="1121"/>
    </location>
</feature>
<feature type="compositionally biased region" description="Basic and acidic residues" evidence="10">
    <location>
        <begin position="302"/>
        <end position="316"/>
    </location>
</feature>
<feature type="compositionally biased region" description="Polar residues" evidence="10">
    <location>
        <begin position="544"/>
        <end position="574"/>
    </location>
</feature>
<keyword evidence="5" id="KW-0808">Transferase</keyword>
<dbReference type="InterPro" id="IPR056521">
    <property type="entry name" value="MARCHF6-like_C"/>
</dbReference>
<reference evidence="13 14" key="1">
    <citation type="submission" date="2017-05" db="EMBL/GenBank/DDBJ databases">
        <title>Genome sequence for an aflatoxigenic pathogen of Argentinian peanut, Aspergillus arachidicola.</title>
        <authorList>
            <person name="Moore G."/>
            <person name="Beltz S.B."/>
            <person name="Mack B.M."/>
        </authorList>
    </citation>
    <scope>NUCLEOTIDE SEQUENCE [LARGE SCALE GENOMIC DNA]</scope>
    <source>
        <strain evidence="13 14">CBS 117610</strain>
    </source>
</reference>
<comment type="catalytic activity">
    <reaction evidence="1">
        <text>S-ubiquitinyl-[E2 ubiquitin-conjugating enzyme]-L-cysteine + [acceptor protein]-L-lysine = [E2 ubiquitin-conjugating enzyme]-L-cysteine + N(6)-ubiquitinyl-[acceptor protein]-L-lysine.</text>
        <dbReference type="EC" id="2.3.2.27"/>
    </reaction>
</comment>
<feature type="region of interest" description="Disordered" evidence="10">
    <location>
        <begin position="1727"/>
        <end position="1748"/>
    </location>
</feature>
<feature type="compositionally biased region" description="Acidic residues" evidence="10">
    <location>
        <begin position="2430"/>
        <end position="2440"/>
    </location>
</feature>
<feature type="region of interest" description="Disordered" evidence="10">
    <location>
        <begin position="295"/>
        <end position="326"/>
    </location>
</feature>
<dbReference type="STRING" id="656916.A0A2G7FJL4"/>
<keyword evidence="9 11" id="KW-0472">Membrane</keyword>
<feature type="transmembrane region" description="Helical" evidence="11">
    <location>
        <begin position="912"/>
        <end position="932"/>
    </location>
</feature>
<dbReference type="InterPro" id="IPR009003">
    <property type="entry name" value="Peptidase_S1_PA"/>
</dbReference>
<dbReference type="GO" id="GO:0004672">
    <property type="term" value="F:protein kinase activity"/>
    <property type="evidence" value="ECO:0007669"/>
    <property type="project" value="InterPro"/>
</dbReference>
<evidence type="ECO:0000256" key="4">
    <source>
        <dbReference type="ARBA" id="ARBA00012483"/>
    </source>
</evidence>